<reference evidence="17 18" key="1">
    <citation type="submission" date="2019-01" db="EMBL/GenBank/DDBJ databases">
        <title>A chromosome-scale genome assembly of the yellow perch, Perca flavescens.</title>
        <authorList>
            <person name="Feron R."/>
            <person name="Morvezen R."/>
            <person name="Bestin A."/>
            <person name="Haffray P."/>
            <person name="Klopp C."/>
            <person name="Zahm M."/>
            <person name="Cabau C."/>
            <person name="Roques C."/>
            <person name="Donnadieu C."/>
            <person name="Bouchez O."/>
            <person name="Christie M."/>
            <person name="Larson W."/>
            <person name="Guiguen Y."/>
        </authorList>
    </citation>
    <scope>NUCLEOTIDE SEQUENCE [LARGE SCALE GENOMIC DNA]</scope>
    <source>
        <strain evidence="17">YP-PL-M2</strain>
        <tissue evidence="17">Blood</tissue>
    </source>
</reference>
<comment type="caution">
    <text evidence="17">The sequence shown here is derived from an EMBL/GenBank/DDBJ whole genome shotgun (WGS) entry which is preliminary data.</text>
</comment>
<keyword evidence="5" id="KW-0732">Signal</keyword>
<comment type="similarity">
    <text evidence="3 13">Belongs to the protein disulfide isomerase family.</text>
</comment>
<dbReference type="EC" id="5.3.4.1" evidence="4 14"/>
<dbReference type="Pfam" id="PF00085">
    <property type="entry name" value="Thioredoxin"/>
    <property type="match status" value="2"/>
</dbReference>
<gene>
    <name evidence="17" type="ORF">EPR50_G00019430</name>
</gene>
<evidence type="ECO:0000256" key="10">
    <source>
        <dbReference type="ARBA" id="ARBA00023235"/>
    </source>
</evidence>
<evidence type="ECO:0000256" key="5">
    <source>
        <dbReference type="ARBA" id="ARBA00022729"/>
    </source>
</evidence>
<dbReference type="FunFam" id="3.40.30.10:FF:000042">
    <property type="entry name" value="protein disulfide-isomerase A2"/>
    <property type="match status" value="1"/>
</dbReference>
<dbReference type="PROSITE" id="PS51352">
    <property type="entry name" value="THIOREDOXIN_2"/>
    <property type="match status" value="2"/>
</dbReference>
<feature type="compositionally biased region" description="Acidic residues" evidence="15">
    <location>
        <begin position="254"/>
        <end position="273"/>
    </location>
</feature>
<feature type="region of interest" description="Disordered" evidence="15">
    <location>
        <begin position="249"/>
        <end position="286"/>
    </location>
</feature>
<comment type="catalytic activity">
    <reaction evidence="1 14">
        <text>Catalyzes the rearrangement of -S-S- bonds in proteins.</text>
        <dbReference type="EC" id="5.3.4.1"/>
    </reaction>
</comment>
<dbReference type="PRINTS" id="PR00421">
    <property type="entry name" value="THIOREDOXIN"/>
</dbReference>
<feature type="domain" description="Thioredoxin" evidence="16">
    <location>
        <begin position="597"/>
        <end position="742"/>
    </location>
</feature>
<evidence type="ECO:0000256" key="4">
    <source>
        <dbReference type="ARBA" id="ARBA00012723"/>
    </source>
</evidence>
<feature type="disulfide bond" description="Redox-active" evidence="12">
    <location>
        <begin position="665"/>
        <end position="668"/>
    </location>
</feature>
<dbReference type="InterPro" id="IPR017937">
    <property type="entry name" value="Thioredoxin_CS"/>
</dbReference>
<dbReference type="Pfam" id="PF13848">
    <property type="entry name" value="Thioredoxin_6"/>
    <property type="match status" value="1"/>
</dbReference>
<keyword evidence="18" id="KW-1185">Reference proteome</keyword>
<feature type="compositionally biased region" description="Basic and acidic residues" evidence="15">
    <location>
        <begin position="274"/>
        <end position="284"/>
    </location>
</feature>
<feature type="compositionally biased region" description="Acidic residues" evidence="15">
    <location>
        <begin position="747"/>
        <end position="771"/>
    </location>
</feature>
<dbReference type="InterPro" id="IPR005792">
    <property type="entry name" value="Prot_disulphide_isomerase"/>
</dbReference>
<dbReference type="CDD" id="cd02982">
    <property type="entry name" value="PDI_b'_family"/>
    <property type="match status" value="1"/>
</dbReference>
<keyword evidence="9" id="KW-0143">Chaperone</keyword>
<proteinExistence type="inferred from homology"/>
<sequence length="783" mass="87350">MAAGIMRNFLVQAPTPAYFPLIFQYSPCKEDQDVEMLEEKPEVRGDEEEREVEEEEEEEEEEDEESEAQEEEEECLEEGFLNPAHFALDVTKQLLRFADLISCDIQRYFGRCSGDQEACDIYSDSVSVTTSGRLRYYDDLLKIARAGSPDEQENSLVTCADDQGVGVAKGNNSLGPLAELFNHGVPSQGRSRPMIKRHLPLSFWTEPVPCCSLRYQSRNANMRMHTLLSVTLLGLLLWASCIRADDTDAKQTESQEDASEETTEENSGEEEDTKEPPKKEKTTEIEEEKDVMVLHINNFARALSENQYLLVEFYAPWCGHCQQLEPLYAEAAGKLKEEEAAAVRLAKVDATVETELAEEFDIGGFPTLKLFVNGDRKQPVDYTGKRTTNGIIQWMKRHAGPGAPVLDSADSAAQFIDSHNITVVGFFDNLESEEAKVFKELALEITETEFAVSASLEVFQKYEVKANSVVLFKKFDDGRADFSLSEEGKLDKTNLTTFIKVNSLELIIPFSKESADKIFTSSILLHSLLIINSSVESQKAILDDCRTIAKEFKGKMLFVVIDVTEALSNVLNYFGVSENDAPTARLINMDTGKKFRIGAGDLTPNSLRQLCQDVVDGTAEPYYRSEEIPEDWNKGPVKVLVGKNFESVALDPTKNVFVEFYAPWCGHCKELTPIWEQLGEKYADKDDIIIAKMDSTANEVESIAIQGFPTLKYFPAGGKEVVDYTGNRDLETLSKFLDNGGVLPEGGSDEEEDEDDEEGDGVVDEVADESAEVPTNGTSKDEL</sequence>
<dbReference type="GO" id="GO:0003756">
    <property type="term" value="F:protein disulfide isomerase activity"/>
    <property type="evidence" value="ECO:0007669"/>
    <property type="project" value="UniProtKB-EC"/>
</dbReference>
<feature type="disulfide bond" description="Redox-active" evidence="12">
    <location>
        <begin position="318"/>
        <end position="321"/>
    </location>
</feature>
<dbReference type="InterPro" id="IPR036249">
    <property type="entry name" value="Thioredoxin-like_sf"/>
</dbReference>
<dbReference type="CDD" id="cd02961">
    <property type="entry name" value="PDI_a_family"/>
    <property type="match status" value="1"/>
</dbReference>
<comment type="subcellular location">
    <subcellularLocation>
        <location evidence="2">Endoplasmic reticulum lumen</location>
    </subcellularLocation>
</comment>
<dbReference type="NCBIfam" id="TIGR01130">
    <property type="entry name" value="ER_PDI_fam"/>
    <property type="match status" value="1"/>
</dbReference>
<protein>
    <recommendedName>
        <fullName evidence="4 14">Protein disulfide-isomerase</fullName>
        <ecNumber evidence="4 14">5.3.4.1</ecNumber>
    </recommendedName>
</protein>
<evidence type="ECO:0000256" key="1">
    <source>
        <dbReference type="ARBA" id="ARBA00001182"/>
    </source>
</evidence>
<organism evidence="17 18">
    <name type="scientific">Perca flavescens</name>
    <name type="common">American yellow perch</name>
    <name type="synonym">Morone flavescens</name>
    <dbReference type="NCBI Taxonomy" id="8167"/>
    <lineage>
        <taxon>Eukaryota</taxon>
        <taxon>Metazoa</taxon>
        <taxon>Chordata</taxon>
        <taxon>Craniata</taxon>
        <taxon>Vertebrata</taxon>
        <taxon>Euteleostomi</taxon>
        <taxon>Actinopterygii</taxon>
        <taxon>Neopterygii</taxon>
        <taxon>Teleostei</taxon>
        <taxon>Neoteleostei</taxon>
        <taxon>Acanthomorphata</taxon>
        <taxon>Eupercaria</taxon>
        <taxon>Perciformes</taxon>
        <taxon>Percoidei</taxon>
        <taxon>Percidae</taxon>
        <taxon>Percinae</taxon>
        <taxon>Perca</taxon>
    </lineage>
</organism>
<dbReference type="STRING" id="8167.A0A484DNQ0"/>
<dbReference type="InterPro" id="IPR005788">
    <property type="entry name" value="PDI_thioredoxin-like_dom"/>
</dbReference>
<evidence type="ECO:0000256" key="3">
    <source>
        <dbReference type="ARBA" id="ARBA00006347"/>
    </source>
</evidence>
<dbReference type="InterPro" id="IPR013766">
    <property type="entry name" value="Thioredoxin_domain"/>
</dbReference>
<feature type="region of interest" description="Disordered" evidence="15">
    <location>
        <begin position="33"/>
        <end position="76"/>
    </location>
</feature>
<dbReference type="PROSITE" id="PS00194">
    <property type="entry name" value="THIOREDOXIN_1"/>
    <property type="match status" value="2"/>
</dbReference>
<evidence type="ECO:0000256" key="14">
    <source>
        <dbReference type="RuleBase" id="RU361130"/>
    </source>
</evidence>
<dbReference type="EMBL" id="SCKG01000002">
    <property type="protein sequence ID" value="TDH16380.1"/>
    <property type="molecule type" value="Genomic_DNA"/>
</dbReference>
<dbReference type="AlphaFoldDB" id="A0A484DNQ0"/>
<dbReference type="FunFam" id="3.40.30.10:FF:000023">
    <property type="entry name" value="Protein disulfide-isomerase"/>
    <property type="match status" value="1"/>
</dbReference>
<dbReference type="GO" id="GO:0034976">
    <property type="term" value="P:response to endoplasmic reticulum stress"/>
    <property type="evidence" value="ECO:0007669"/>
    <property type="project" value="TreeGrafter"/>
</dbReference>
<dbReference type="PANTHER" id="PTHR18929:SF93">
    <property type="entry name" value="PROTEIN DISULFIDE-ISOMERASE A2"/>
    <property type="match status" value="1"/>
</dbReference>
<evidence type="ECO:0000256" key="6">
    <source>
        <dbReference type="ARBA" id="ARBA00022737"/>
    </source>
</evidence>
<evidence type="ECO:0000313" key="18">
    <source>
        <dbReference type="Proteomes" id="UP000295070"/>
    </source>
</evidence>
<keyword evidence="11 12" id="KW-0676">Redox-active center</keyword>
<keyword evidence="7" id="KW-0256">Endoplasmic reticulum</keyword>
<dbReference type="Gene3D" id="3.40.30.10">
    <property type="entry name" value="Glutaredoxin"/>
    <property type="match status" value="4"/>
</dbReference>
<evidence type="ECO:0000256" key="15">
    <source>
        <dbReference type="SAM" id="MobiDB-lite"/>
    </source>
</evidence>
<dbReference type="CDD" id="cd02995">
    <property type="entry name" value="PDI_a_PDI_a'_C"/>
    <property type="match status" value="1"/>
</dbReference>
<dbReference type="Proteomes" id="UP000295070">
    <property type="component" value="Chromosome 2"/>
</dbReference>
<keyword evidence="8 12" id="KW-1015">Disulfide bond</keyword>
<dbReference type="CDD" id="cd02981">
    <property type="entry name" value="PDI_b_family"/>
    <property type="match status" value="1"/>
</dbReference>
<dbReference type="FunFam" id="3.40.30.10:FF:000027">
    <property type="entry name" value="protein disulfide-isomerase A2"/>
    <property type="match status" value="1"/>
</dbReference>
<feature type="region of interest" description="Disordered" evidence="15">
    <location>
        <begin position="738"/>
        <end position="783"/>
    </location>
</feature>
<feature type="domain" description="Thioredoxin" evidence="16">
    <location>
        <begin position="269"/>
        <end position="400"/>
    </location>
</feature>
<dbReference type="PANTHER" id="PTHR18929">
    <property type="entry name" value="PROTEIN DISULFIDE ISOMERASE"/>
    <property type="match status" value="1"/>
</dbReference>
<evidence type="ECO:0000259" key="16">
    <source>
        <dbReference type="PROSITE" id="PS51352"/>
    </source>
</evidence>
<dbReference type="GO" id="GO:0006457">
    <property type="term" value="P:protein folding"/>
    <property type="evidence" value="ECO:0007669"/>
    <property type="project" value="TreeGrafter"/>
</dbReference>
<evidence type="ECO:0000313" key="17">
    <source>
        <dbReference type="EMBL" id="TDH16380.1"/>
    </source>
</evidence>
<evidence type="ECO:0000256" key="8">
    <source>
        <dbReference type="ARBA" id="ARBA00023157"/>
    </source>
</evidence>
<dbReference type="NCBIfam" id="TIGR01126">
    <property type="entry name" value="pdi_dom"/>
    <property type="match status" value="2"/>
</dbReference>
<keyword evidence="10 14" id="KW-0413">Isomerase</keyword>
<feature type="compositionally biased region" description="Acidic residues" evidence="15">
    <location>
        <begin position="45"/>
        <end position="76"/>
    </location>
</feature>
<evidence type="ECO:0000256" key="9">
    <source>
        <dbReference type="ARBA" id="ARBA00023186"/>
    </source>
</evidence>
<dbReference type="SUPFAM" id="SSF52833">
    <property type="entry name" value="Thioredoxin-like"/>
    <property type="match status" value="4"/>
</dbReference>
<evidence type="ECO:0000256" key="12">
    <source>
        <dbReference type="PIRSR" id="PIRSR605792-51"/>
    </source>
</evidence>
<accession>A0A484DNQ0</accession>
<evidence type="ECO:0000256" key="11">
    <source>
        <dbReference type="ARBA" id="ARBA00023284"/>
    </source>
</evidence>
<evidence type="ECO:0000256" key="7">
    <source>
        <dbReference type="ARBA" id="ARBA00022824"/>
    </source>
</evidence>
<evidence type="ECO:0000256" key="2">
    <source>
        <dbReference type="ARBA" id="ARBA00004319"/>
    </source>
</evidence>
<name>A0A484DNQ0_PERFV</name>
<evidence type="ECO:0000256" key="13">
    <source>
        <dbReference type="RuleBase" id="RU004208"/>
    </source>
</evidence>
<keyword evidence="6" id="KW-0677">Repeat</keyword>
<dbReference type="GO" id="GO:0005788">
    <property type="term" value="C:endoplasmic reticulum lumen"/>
    <property type="evidence" value="ECO:0007669"/>
    <property type="project" value="UniProtKB-SubCell"/>
</dbReference>